<dbReference type="Proteomes" id="UP000242592">
    <property type="component" value="Unassembled WGS sequence"/>
</dbReference>
<dbReference type="PANTHER" id="PTHR10291:SF0">
    <property type="entry name" value="DEHYDRODOLICHYL DIPHOSPHATE SYNTHASE 2"/>
    <property type="match status" value="1"/>
</dbReference>
<evidence type="ECO:0000256" key="1">
    <source>
        <dbReference type="ARBA" id="ARBA00022679"/>
    </source>
</evidence>
<dbReference type="AlphaFoldDB" id="A0A1M5QPH4"/>
<comment type="similarity">
    <text evidence="2">Belongs to the UPP synthase family.</text>
</comment>
<dbReference type="OrthoDB" id="4191603at2"/>
<dbReference type="EC" id="2.5.1.-" evidence="2"/>
<protein>
    <recommendedName>
        <fullName evidence="2">Isoprenyl transferase</fullName>
        <ecNumber evidence="2">2.5.1.-</ecNumber>
    </recommendedName>
</protein>
<feature type="binding site" evidence="2">
    <location>
        <begin position="12"/>
        <end position="15"/>
    </location>
    <ligand>
        <name>substrate</name>
    </ligand>
</feature>
<feature type="active site" description="Proton acceptor" evidence="2">
    <location>
        <position position="59"/>
    </location>
</feature>
<dbReference type="PANTHER" id="PTHR10291">
    <property type="entry name" value="DEHYDRODOLICHYL DIPHOSPHATE SYNTHASE FAMILY MEMBER"/>
    <property type="match status" value="1"/>
</dbReference>
<keyword evidence="4" id="KW-1185">Reference proteome</keyword>
<dbReference type="GO" id="GO:0045547">
    <property type="term" value="F:ditrans,polycis-polyprenyl diphosphate synthase [(2E,6E)-farnesyl diphosphate specific] activity"/>
    <property type="evidence" value="ECO:0007669"/>
    <property type="project" value="TreeGrafter"/>
</dbReference>
<feature type="binding site" evidence="2">
    <location>
        <position position="11"/>
    </location>
    <ligand>
        <name>Mg(2+)</name>
        <dbReference type="ChEBI" id="CHEBI:18420"/>
    </ligand>
</feature>
<dbReference type="NCBIfam" id="TIGR00055">
    <property type="entry name" value="uppS"/>
    <property type="match status" value="1"/>
</dbReference>
<gene>
    <name evidence="3" type="ORF">SAMN02745199_0057</name>
</gene>
<dbReference type="HAMAP" id="MF_01139">
    <property type="entry name" value="ISPT"/>
    <property type="match status" value="1"/>
</dbReference>
<name>A0A1M5QPH4_9BACT</name>
<keyword evidence="1 2" id="KW-0808">Transferase</keyword>
<feature type="binding site" evidence="2">
    <location>
        <position position="192"/>
    </location>
    <ligand>
        <name>Mg(2+)</name>
        <dbReference type="ChEBI" id="CHEBI:18420"/>
    </ligand>
</feature>
<keyword evidence="2" id="KW-0479">Metal-binding</keyword>
<feature type="binding site" evidence="2">
    <location>
        <position position="62"/>
    </location>
    <ligand>
        <name>substrate</name>
    </ligand>
</feature>
<feature type="binding site" evidence="2">
    <location>
        <position position="173"/>
    </location>
    <ligand>
        <name>substrate</name>
    </ligand>
</feature>
<feature type="binding site" evidence="2">
    <location>
        <position position="24"/>
    </location>
    <ligand>
        <name>substrate</name>
    </ligand>
</feature>
<dbReference type="InterPro" id="IPR001441">
    <property type="entry name" value="UPP_synth-like"/>
</dbReference>
<keyword evidence="2" id="KW-0460">Magnesium</keyword>
<feature type="active site" evidence="2">
    <location>
        <position position="11"/>
    </location>
</feature>
<feature type="binding site" evidence="2">
    <location>
        <position position="28"/>
    </location>
    <ligand>
        <name>substrate</name>
    </ligand>
</feature>
<dbReference type="PROSITE" id="PS01066">
    <property type="entry name" value="UPP_SYNTHASE"/>
    <property type="match status" value="1"/>
</dbReference>
<sequence length="226" mass="26855">MRLQHIAFIMDGNGRWAKKRNKPRVYGHLKGAYKIEEVVRWCAQRGIRYTTFYAFSTENWKRPKSEVNYIFGLLVNKISEFYERMEKENVRLIFSGRIKEAGEKVYEICKEYEEKTKGNNRIVVNMALNYGGRAEIVDAVNKIIKNGISQVDEEIFKKFLYTPEIPDPDLIIRTSGEKRLSNFLIWQSAYSELYFTDVYWPDFNEKELDKAIEDFKQRQRRFGGIK</sequence>
<comment type="function">
    <text evidence="2">Catalyzes the condensation of isopentenyl diphosphate (IPP) with allylic pyrophosphates generating different type of terpenoids.</text>
</comment>
<organism evidence="3 4">
    <name type="scientific">Thermosipho atlanticus DSM 15807</name>
    <dbReference type="NCBI Taxonomy" id="1123380"/>
    <lineage>
        <taxon>Bacteria</taxon>
        <taxon>Thermotogati</taxon>
        <taxon>Thermotogota</taxon>
        <taxon>Thermotogae</taxon>
        <taxon>Thermotogales</taxon>
        <taxon>Fervidobacteriaceae</taxon>
        <taxon>Thermosipho</taxon>
    </lineage>
</organism>
<comment type="cofactor">
    <cofactor evidence="2">
        <name>Mg(2+)</name>
        <dbReference type="ChEBI" id="CHEBI:18420"/>
    </cofactor>
    <text evidence="2">Binds 2 magnesium ions per subunit.</text>
</comment>
<dbReference type="Pfam" id="PF01255">
    <property type="entry name" value="Prenyltransf"/>
    <property type="match status" value="1"/>
</dbReference>
<proteinExistence type="inferred from homology"/>
<feature type="binding site" evidence="2">
    <location>
        <position position="60"/>
    </location>
    <ligand>
        <name>substrate</name>
    </ligand>
</feature>
<dbReference type="GO" id="GO:0016094">
    <property type="term" value="P:polyprenol biosynthetic process"/>
    <property type="evidence" value="ECO:0007669"/>
    <property type="project" value="TreeGrafter"/>
</dbReference>
<reference evidence="4" key="1">
    <citation type="submission" date="2016-11" db="EMBL/GenBank/DDBJ databases">
        <authorList>
            <person name="Varghese N."/>
            <person name="Submissions S."/>
        </authorList>
    </citation>
    <scope>NUCLEOTIDE SEQUENCE [LARGE SCALE GENOMIC DNA]</scope>
    <source>
        <strain evidence="4">DSM 15807</strain>
    </source>
</reference>
<evidence type="ECO:0000313" key="3">
    <source>
        <dbReference type="EMBL" id="SHH15781.1"/>
    </source>
</evidence>
<dbReference type="EMBL" id="FQXN01000001">
    <property type="protein sequence ID" value="SHH15781.1"/>
    <property type="molecule type" value="Genomic_DNA"/>
</dbReference>
<feature type="binding site" evidence="2">
    <location>
        <position position="16"/>
    </location>
    <ligand>
        <name>substrate</name>
    </ligand>
</feature>
<comment type="subunit">
    <text evidence="2">Homodimer.</text>
</comment>
<dbReference type="CDD" id="cd00475">
    <property type="entry name" value="Cis_IPPS"/>
    <property type="match status" value="1"/>
</dbReference>
<evidence type="ECO:0000313" key="4">
    <source>
        <dbReference type="Proteomes" id="UP000242592"/>
    </source>
</evidence>
<feature type="binding site" evidence="2">
    <location>
        <begin position="56"/>
        <end position="58"/>
    </location>
    <ligand>
        <name>substrate</name>
    </ligand>
</feature>
<dbReference type="FunFam" id="3.40.1180.10:FF:000001">
    <property type="entry name" value="(2E,6E)-farnesyl-diphosphate-specific ditrans,polycis-undecaprenyl-diphosphate synthase"/>
    <property type="match status" value="1"/>
</dbReference>
<dbReference type="Gene3D" id="3.40.1180.10">
    <property type="entry name" value="Decaprenyl diphosphate synthase-like"/>
    <property type="match status" value="1"/>
</dbReference>
<dbReference type="InterPro" id="IPR036424">
    <property type="entry name" value="UPP_synth-like_sf"/>
</dbReference>
<dbReference type="STRING" id="1123380.SAMN02745199_0057"/>
<dbReference type="SUPFAM" id="SSF64005">
    <property type="entry name" value="Undecaprenyl diphosphate synthase"/>
    <property type="match status" value="1"/>
</dbReference>
<dbReference type="InterPro" id="IPR018520">
    <property type="entry name" value="UPP_synth-like_CS"/>
</dbReference>
<dbReference type="GO" id="GO:0000287">
    <property type="term" value="F:magnesium ion binding"/>
    <property type="evidence" value="ECO:0007669"/>
    <property type="project" value="UniProtKB-UniRule"/>
</dbReference>
<evidence type="ECO:0000256" key="2">
    <source>
        <dbReference type="HAMAP-Rule" id="MF_01139"/>
    </source>
</evidence>
<feature type="binding site" evidence="2">
    <location>
        <begin position="179"/>
        <end position="181"/>
    </location>
    <ligand>
        <name>substrate</name>
    </ligand>
</feature>
<accession>A0A1M5QPH4</accession>
<dbReference type="RefSeq" id="WP_073070854.1">
    <property type="nucleotide sequence ID" value="NZ_FQXN01000001.1"/>
</dbReference>